<dbReference type="PANTHER" id="PTHR32063:SF32">
    <property type="entry name" value="AMINOGLYCOSIDE EFFLUX PUMP-RELATED"/>
    <property type="match status" value="1"/>
</dbReference>
<sequence length="377" mass="40741">MIASSPPAITGMGSSSGFDLQLQDHAGVGHTQLMAMRDKLLEMAGNDNALSRVRHNGLDDSPQLQIDVDARKAQALGVSLDTINDTLTTAWGSSYVNDFLDRGRVKKVYVQAAAEFRMLPDDINKWYVRNSSGKMVPFSAFATSRWETGSPRLERYNGYSSLEIVGEAASGVSSGTAMDEMEKLVNALPLGVGFQWTGASYQERLSGSQAPALYAISLLVVFLCLAALYESWSIPFSVMLVVPLGVVGALIATWMRGLENDVYFQVGLLTVVGLSAKNAILIVEFANEINSRGRELVESTLEASRQRLRPILMTSLAFIFGVLPMAISSGAGSGSQHAVGTGVMGGMISATLLAIFFVPLFFVLVRRRFPLKEKPLD</sequence>
<evidence type="ECO:0000313" key="3">
    <source>
        <dbReference type="Proteomes" id="UP000254640"/>
    </source>
</evidence>
<accession>A0A379ADI8</accession>
<keyword evidence="3" id="KW-1185">Reference proteome</keyword>
<dbReference type="SUPFAM" id="SSF82693">
    <property type="entry name" value="Multidrug efflux transporter AcrB pore domain, PN1, PN2, PC1 and PC2 subdomains"/>
    <property type="match status" value="1"/>
</dbReference>
<dbReference type="Gene3D" id="3.30.70.1440">
    <property type="entry name" value="Multidrug efflux transporter AcrB pore domain"/>
    <property type="match status" value="1"/>
</dbReference>
<evidence type="ECO:0000313" key="2">
    <source>
        <dbReference type="EMBL" id="SUB15602.1"/>
    </source>
</evidence>
<dbReference type="Pfam" id="PF00873">
    <property type="entry name" value="ACR_tran"/>
    <property type="match status" value="1"/>
</dbReference>
<dbReference type="GO" id="GO:0042910">
    <property type="term" value="F:xenobiotic transmembrane transporter activity"/>
    <property type="evidence" value="ECO:0007669"/>
    <property type="project" value="TreeGrafter"/>
</dbReference>
<name>A0A379ADI8_ENTAG</name>
<dbReference type="Gene3D" id="1.20.1640.10">
    <property type="entry name" value="Multidrug efflux transporter AcrB transmembrane domain"/>
    <property type="match status" value="1"/>
</dbReference>
<dbReference type="InterPro" id="IPR001036">
    <property type="entry name" value="Acrflvin-R"/>
</dbReference>
<proteinExistence type="predicted"/>
<dbReference type="Proteomes" id="UP000254640">
    <property type="component" value="Unassembled WGS sequence"/>
</dbReference>
<feature type="transmembrane region" description="Helical" evidence="1">
    <location>
        <begin position="347"/>
        <end position="365"/>
    </location>
</feature>
<protein>
    <submittedName>
        <fullName evidence="2">Multidrug-efflux transporter MexB</fullName>
    </submittedName>
</protein>
<keyword evidence="1" id="KW-1133">Transmembrane helix</keyword>
<gene>
    <name evidence="2" type="primary">mexB_1</name>
    <name evidence="2" type="ORF">NCTC9381_01489</name>
</gene>
<dbReference type="GO" id="GO:0005886">
    <property type="term" value="C:plasma membrane"/>
    <property type="evidence" value="ECO:0007669"/>
    <property type="project" value="TreeGrafter"/>
</dbReference>
<feature type="transmembrane region" description="Helical" evidence="1">
    <location>
        <begin position="212"/>
        <end position="229"/>
    </location>
</feature>
<dbReference type="PANTHER" id="PTHR32063">
    <property type="match status" value="1"/>
</dbReference>
<dbReference type="FunFam" id="1.20.1640.10:FF:000002">
    <property type="entry name" value="Efflux pump membrane transporter"/>
    <property type="match status" value="1"/>
</dbReference>
<feature type="transmembrane region" description="Helical" evidence="1">
    <location>
        <begin position="308"/>
        <end position="327"/>
    </location>
</feature>
<dbReference type="AlphaFoldDB" id="A0A379ADI8"/>
<dbReference type="Gene3D" id="3.30.2090.10">
    <property type="entry name" value="Multidrug efflux transporter AcrB TolC docking domain, DN and DC subdomains"/>
    <property type="match status" value="1"/>
</dbReference>
<keyword evidence="1" id="KW-0472">Membrane</keyword>
<evidence type="ECO:0000256" key="1">
    <source>
        <dbReference type="SAM" id="Phobius"/>
    </source>
</evidence>
<organism evidence="2 3">
    <name type="scientific">Enterobacter agglomerans</name>
    <name type="common">Erwinia herbicola</name>
    <name type="synonym">Pantoea agglomerans</name>
    <dbReference type="NCBI Taxonomy" id="549"/>
    <lineage>
        <taxon>Bacteria</taxon>
        <taxon>Pseudomonadati</taxon>
        <taxon>Pseudomonadota</taxon>
        <taxon>Gammaproteobacteria</taxon>
        <taxon>Enterobacterales</taxon>
        <taxon>Erwiniaceae</taxon>
        <taxon>Pantoea</taxon>
        <taxon>Pantoea agglomerans group</taxon>
    </lineage>
</organism>
<dbReference type="SUPFAM" id="SSF82866">
    <property type="entry name" value="Multidrug efflux transporter AcrB transmembrane domain"/>
    <property type="match status" value="1"/>
</dbReference>
<keyword evidence="1" id="KW-0812">Transmembrane</keyword>
<feature type="transmembrane region" description="Helical" evidence="1">
    <location>
        <begin position="262"/>
        <end position="287"/>
    </location>
</feature>
<dbReference type="EMBL" id="UGSO01000001">
    <property type="protein sequence ID" value="SUB15602.1"/>
    <property type="molecule type" value="Genomic_DNA"/>
</dbReference>
<dbReference type="FunFam" id="3.30.2090.10:FF:000002">
    <property type="entry name" value="Efflux pump membrane transporter"/>
    <property type="match status" value="1"/>
</dbReference>
<feature type="transmembrane region" description="Helical" evidence="1">
    <location>
        <begin position="236"/>
        <end position="256"/>
    </location>
</feature>
<dbReference type="SUPFAM" id="SSF82714">
    <property type="entry name" value="Multidrug efflux transporter AcrB TolC docking domain, DN and DC subdomains"/>
    <property type="match status" value="1"/>
</dbReference>
<dbReference type="STRING" id="549.BEE12_01780"/>
<reference evidence="2 3" key="1">
    <citation type="submission" date="2018-06" db="EMBL/GenBank/DDBJ databases">
        <authorList>
            <consortium name="Pathogen Informatics"/>
            <person name="Doyle S."/>
        </authorList>
    </citation>
    <scope>NUCLEOTIDE SEQUENCE [LARGE SCALE GENOMIC DNA]</scope>
    <source>
        <strain evidence="2 3">NCTC9381</strain>
    </source>
</reference>
<dbReference type="InterPro" id="IPR027463">
    <property type="entry name" value="AcrB_DN_DC_subdom"/>
</dbReference>